<sequence>MTNFIKSLTGLLLVLLIGFGLYYITIRKDTQELLKPRETITETNFKTVLEEVESLGKLELVKYNFKDVVEHTQKNGYSSVLDSKVLLIVAGEAVGCMDLTRIKNENITEVGDSVYVHLPAPELCYSRIDLQKSKVYDSESLPFIQDDNLVGEAFAKAEKQIEKAALESGILIQTQAMAKTMLKPLLENLTKKTVILTFEPISTSEKTNPESQTNVQEKNILNTPTTIQSKNLDKK</sequence>
<dbReference type="AlphaFoldDB" id="I4AL23"/>
<dbReference type="KEGG" id="fli:Fleli_2283"/>
<keyword evidence="4" id="KW-1185">Reference proteome</keyword>
<dbReference type="eggNOG" id="ENOG502ZCJ2">
    <property type="taxonomic scope" value="Bacteria"/>
</dbReference>
<evidence type="ECO:0000256" key="2">
    <source>
        <dbReference type="SAM" id="Phobius"/>
    </source>
</evidence>
<dbReference type="OrthoDB" id="791023at2"/>
<dbReference type="HOGENOM" id="CLU_102892_0_0_10"/>
<dbReference type="Proteomes" id="UP000006054">
    <property type="component" value="Chromosome"/>
</dbReference>
<reference evidence="4" key="1">
    <citation type="submission" date="2012-06" db="EMBL/GenBank/DDBJ databases">
        <title>The complete genome of Flexibacter litoralis DSM 6794.</title>
        <authorList>
            <person name="Lucas S."/>
            <person name="Copeland A."/>
            <person name="Lapidus A."/>
            <person name="Glavina del Rio T."/>
            <person name="Dalin E."/>
            <person name="Tice H."/>
            <person name="Bruce D."/>
            <person name="Goodwin L."/>
            <person name="Pitluck S."/>
            <person name="Peters L."/>
            <person name="Ovchinnikova G."/>
            <person name="Lu M."/>
            <person name="Kyrpides N."/>
            <person name="Mavromatis K."/>
            <person name="Ivanova N."/>
            <person name="Brettin T."/>
            <person name="Detter J.C."/>
            <person name="Han C."/>
            <person name="Larimer F."/>
            <person name="Land M."/>
            <person name="Hauser L."/>
            <person name="Markowitz V."/>
            <person name="Cheng J.-F."/>
            <person name="Hugenholtz P."/>
            <person name="Woyke T."/>
            <person name="Wu D."/>
            <person name="Spring S."/>
            <person name="Lang E."/>
            <person name="Kopitz M."/>
            <person name="Brambilla E."/>
            <person name="Klenk H.-P."/>
            <person name="Eisen J.A."/>
        </authorList>
    </citation>
    <scope>NUCLEOTIDE SEQUENCE [LARGE SCALE GENOMIC DNA]</scope>
    <source>
        <strain evidence="4">ATCC 23117 / DSM 6794 / NBRC 15988 / NCIMB 1366 / Sio-4</strain>
    </source>
</reference>
<gene>
    <name evidence="3" type="ordered locus">Fleli_2283</name>
</gene>
<feature type="region of interest" description="Disordered" evidence="1">
    <location>
        <begin position="204"/>
        <end position="235"/>
    </location>
</feature>
<dbReference type="EMBL" id="CP003345">
    <property type="protein sequence ID" value="AFM04658.1"/>
    <property type="molecule type" value="Genomic_DNA"/>
</dbReference>
<dbReference type="PATRIC" id="fig|880071.3.peg.2272"/>
<evidence type="ECO:0008006" key="5">
    <source>
        <dbReference type="Google" id="ProtNLM"/>
    </source>
</evidence>
<evidence type="ECO:0000313" key="3">
    <source>
        <dbReference type="EMBL" id="AFM04658.1"/>
    </source>
</evidence>
<evidence type="ECO:0000313" key="4">
    <source>
        <dbReference type="Proteomes" id="UP000006054"/>
    </source>
</evidence>
<keyword evidence="2" id="KW-0812">Transmembrane</keyword>
<keyword evidence="2" id="KW-0472">Membrane</keyword>
<dbReference type="STRING" id="880071.Fleli_2283"/>
<feature type="transmembrane region" description="Helical" evidence="2">
    <location>
        <begin position="6"/>
        <end position="25"/>
    </location>
</feature>
<keyword evidence="2" id="KW-1133">Transmembrane helix</keyword>
<protein>
    <recommendedName>
        <fullName evidence="5">DUF4230 domain-containing protein</fullName>
    </recommendedName>
</protein>
<proteinExistence type="predicted"/>
<dbReference type="Pfam" id="PF14014">
    <property type="entry name" value="DUF4230"/>
    <property type="match status" value="1"/>
</dbReference>
<evidence type="ECO:0000256" key="1">
    <source>
        <dbReference type="SAM" id="MobiDB-lite"/>
    </source>
</evidence>
<dbReference type="InterPro" id="IPR025324">
    <property type="entry name" value="DUF4230"/>
</dbReference>
<organism evidence="3 4">
    <name type="scientific">Bernardetia litoralis (strain ATCC 23117 / DSM 6794 / NBRC 15988 / NCIMB 1366 / Fx l1 / Sio-4)</name>
    <name type="common">Flexibacter litoralis</name>
    <dbReference type="NCBI Taxonomy" id="880071"/>
    <lineage>
        <taxon>Bacteria</taxon>
        <taxon>Pseudomonadati</taxon>
        <taxon>Bacteroidota</taxon>
        <taxon>Cytophagia</taxon>
        <taxon>Cytophagales</taxon>
        <taxon>Bernardetiaceae</taxon>
        <taxon>Bernardetia</taxon>
    </lineage>
</organism>
<accession>I4AL23</accession>
<dbReference type="RefSeq" id="WP_014798104.1">
    <property type="nucleotide sequence ID" value="NC_018018.1"/>
</dbReference>
<name>I4AL23_BERLS</name>